<reference evidence="5 6" key="1">
    <citation type="submission" date="2025-04" db="UniProtKB">
        <authorList>
            <consortium name="RefSeq"/>
        </authorList>
    </citation>
    <scope>IDENTIFICATION</scope>
    <source>
        <tissue evidence="5 6">Whole organism</tissue>
    </source>
</reference>
<dbReference type="InterPro" id="IPR002350">
    <property type="entry name" value="Kazal_dom"/>
</dbReference>
<evidence type="ECO:0000313" key="6">
    <source>
        <dbReference type="RefSeq" id="XP_052125263.1"/>
    </source>
</evidence>
<dbReference type="Proteomes" id="UP000504606">
    <property type="component" value="Unplaced"/>
</dbReference>
<evidence type="ECO:0000256" key="2">
    <source>
        <dbReference type="SAM" id="SignalP"/>
    </source>
</evidence>
<sequence>MRSTMMLAVLLLPVVLASDRNCTCPSSPTPEDSAVCGSDGRTYSSECELQCAGLPGLSATHLGPCNTTVVASRRRRSTVELEEWRKCQADRKCAAKNCEECIVGGFTDSKCRQMCQENCICGCAGLPTGGLDEDSHDRWYKCFQERGCSSKKIPCYHNCDNQVCRNLCAMDYIRCNCGCIQHAPDTSTPAAPTTSTTTAPTTSTTTAPTSTTAAPTSTTEASATDTDWTWQKYTVCVDQSCNCGRSSAPELQGIRKANCTCSCMGLPGGDLEAYDSEAVQRCLGDCGDQEIKCDQACRGQKDQKKQKECLDSCSLRKHQCRCECNSTKEH</sequence>
<dbReference type="SMART" id="SM00280">
    <property type="entry name" value="KAZAL"/>
    <property type="match status" value="1"/>
</dbReference>
<feature type="signal peptide" evidence="2">
    <location>
        <begin position="1"/>
        <end position="17"/>
    </location>
</feature>
<feature type="chain" id="PRO_5044697944" evidence="2">
    <location>
        <begin position="18"/>
        <end position="330"/>
    </location>
</feature>
<dbReference type="RefSeq" id="XP_052125264.1">
    <property type="nucleotide sequence ID" value="XM_052269304.1"/>
</dbReference>
<keyword evidence="4" id="KW-1185">Reference proteome</keyword>
<keyword evidence="2" id="KW-0732">Signal</keyword>
<evidence type="ECO:0000259" key="3">
    <source>
        <dbReference type="PROSITE" id="PS51465"/>
    </source>
</evidence>
<evidence type="ECO:0000313" key="5">
    <source>
        <dbReference type="RefSeq" id="XP_052125262.1"/>
    </source>
</evidence>
<dbReference type="OrthoDB" id="328123at2759"/>
<dbReference type="KEGG" id="foc:113209837"/>
<name>A0A9C6U8I7_FRAOC</name>
<evidence type="ECO:0000313" key="7">
    <source>
        <dbReference type="RefSeq" id="XP_052125264.1"/>
    </source>
</evidence>
<dbReference type="GeneID" id="113209837"/>
<dbReference type="CDD" id="cd00104">
    <property type="entry name" value="KAZAL_FS"/>
    <property type="match status" value="1"/>
</dbReference>
<dbReference type="AlphaFoldDB" id="A0A9C6U8I7"/>
<gene>
    <name evidence="5 6 7" type="primary">LOC113209837</name>
</gene>
<organism evidence="4 5">
    <name type="scientific">Frankliniella occidentalis</name>
    <name type="common">Western flower thrips</name>
    <name type="synonym">Euthrips occidentalis</name>
    <dbReference type="NCBI Taxonomy" id="133901"/>
    <lineage>
        <taxon>Eukaryota</taxon>
        <taxon>Metazoa</taxon>
        <taxon>Ecdysozoa</taxon>
        <taxon>Arthropoda</taxon>
        <taxon>Hexapoda</taxon>
        <taxon>Insecta</taxon>
        <taxon>Pterygota</taxon>
        <taxon>Neoptera</taxon>
        <taxon>Paraneoptera</taxon>
        <taxon>Thysanoptera</taxon>
        <taxon>Terebrantia</taxon>
        <taxon>Thripoidea</taxon>
        <taxon>Thripidae</taxon>
        <taxon>Frankliniella</taxon>
    </lineage>
</organism>
<dbReference type="SUPFAM" id="SSF100895">
    <property type="entry name" value="Kazal-type serine protease inhibitors"/>
    <property type="match status" value="1"/>
</dbReference>
<dbReference type="RefSeq" id="XP_052125263.1">
    <property type="nucleotide sequence ID" value="XM_052269303.1"/>
</dbReference>
<feature type="region of interest" description="Disordered" evidence="1">
    <location>
        <begin position="186"/>
        <end position="223"/>
    </location>
</feature>
<dbReference type="InterPro" id="IPR036058">
    <property type="entry name" value="Kazal_dom_sf"/>
</dbReference>
<protein>
    <submittedName>
        <fullName evidence="5 6">Integumentary mucin C.1-like</fullName>
    </submittedName>
</protein>
<feature type="domain" description="Kazal-like" evidence="3">
    <location>
        <begin position="16"/>
        <end position="67"/>
    </location>
</feature>
<dbReference type="RefSeq" id="XP_052125262.1">
    <property type="nucleotide sequence ID" value="XM_052269302.1"/>
</dbReference>
<evidence type="ECO:0000256" key="1">
    <source>
        <dbReference type="SAM" id="MobiDB-lite"/>
    </source>
</evidence>
<accession>A0A9C6U8I7</accession>
<proteinExistence type="predicted"/>
<dbReference type="PROSITE" id="PS51465">
    <property type="entry name" value="KAZAL_2"/>
    <property type="match status" value="1"/>
</dbReference>
<dbReference type="Pfam" id="PF07648">
    <property type="entry name" value="Kazal_2"/>
    <property type="match status" value="1"/>
</dbReference>
<dbReference type="Gene3D" id="3.30.60.30">
    <property type="match status" value="1"/>
</dbReference>
<evidence type="ECO:0000313" key="4">
    <source>
        <dbReference type="Proteomes" id="UP000504606"/>
    </source>
</evidence>